<dbReference type="Proteomes" id="UP000620366">
    <property type="component" value="Unassembled WGS sequence"/>
</dbReference>
<name>A0A926HVR3_9FIRM</name>
<comment type="caution">
    <text evidence="1">The sequence shown here is derived from an EMBL/GenBank/DDBJ whole genome shotgun (WGS) entry which is preliminary data.</text>
</comment>
<dbReference type="EMBL" id="JACRSP010000006">
    <property type="protein sequence ID" value="MBC8537260.1"/>
    <property type="molecule type" value="Genomic_DNA"/>
</dbReference>
<organism evidence="1 2">
    <name type="scientific">Feifania hominis</name>
    <dbReference type="NCBI Taxonomy" id="2763660"/>
    <lineage>
        <taxon>Bacteria</taxon>
        <taxon>Bacillati</taxon>
        <taxon>Bacillota</taxon>
        <taxon>Clostridia</taxon>
        <taxon>Eubacteriales</taxon>
        <taxon>Feifaniaceae</taxon>
        <taxon>Feifania</taxon>
    </lineage>
</organism>
<evidence type="ECO:0000313" key="2">
    <source>
        <dbReference type="Proteomes" id="UP000620366"/>
    </source>
</evidence>
<accession>A0A926HVR3</accession>
<proteinExistence type="predicted"/>
<dbReference type="AlphaFoldDB" id="A0A926HVR3"/>
<reference evidence="1" key="1">
    <citation type="submission" date="2020-08" db="EMBL/GenBank/DDBJ databases">
        <title>Genome public.</title>
        <authorList>
            <person name="Liu C."/>
            <person name="Sun Q."/>
        </authorList>
    </citation>
    <scope>NUCLEOTIDE SEQUENCE</scope>
    <source>
        <strain evidence="1">BX7</strain>
    </source>
</reference>
<dbReference type="RefSeq" id="WP_249301768.1">
    <property type="nucleotide sequence ID" value="NZ_JACRSP010000006.1"/>
</dbReference>
<sequence length="119" mass="14106">MKTMQSFLIFFYILDEGYNQCKTDDLGGFLGAISPELWEDGQPADKAVFNDWQKISKPETVNTHNIVEKAYTFLEYYEKKFGFHFFEAKQWLLKTTNEAVVEKAYKKAQLLYQKFQYDN</sequence>
<protein>
    <submittedName>
        <fullName evidence="1">Uncharacterized protein</fullName>
    </submittedName>
</protein>
<keyword evidence="2" id="KW-1185">Reference proteome</keyword>
<gene>
    <name evidence="1" type="ORF">H8695_11230</name>
</gene>
<evidence type="ECO:0000313" key="1">
    <source>
        <dbReference type="EMBL" id="MBC8537260.1"/>
    </source>
</evidence>